<keyword evidence="2" id="KW-0812">Transmembrane</keyword>
<evidence type="ECO:0000256" key="2">
    <source>
        <dbReference type="ARBA" id="ARBA00022692"/>
    </source>
</evidence>
<dbReference type="KEGG" id="haa:A5892_12705"/>
<reference evidence="6 7" key="1">
    <citation type="submission" date="2016-04" db="EMBL/GenBank/DDBJ databases">
        <title>Complete Genome Sequence of Halotalea alkalilenta IHB B 13600.</title>
        <authorList>
            <person name="Swarnkar M.K."/>
            <person name="Sharma A."/>
            <person name="Kaushal K."/>
            <person name="Soni R."/>
            <person name="Rana S."/>
            <person name="Singh A.K."/>
            <person name="Gulati A."/>
        </authorList>
    </citation>
    <scope>NUCLEOTIDE SEQUENCE [LARGE SCALE GENOMIC DNA]</scope>
    <source>
        <strain evidence="6 7">IHB B 13600</strain>
    </source>
</reference>
<evidence type="ECO:0000259" key="5">
    <source>
        <dbReference type="Pfam" id="PF04357"/>
    </source>
</evidence>
<organism evidence="6 7">
    <name type="scientific">Halotalea alkalilenta</name>
    <dbReference type="NCBI Taxonomy" id="376489"/>
    <lineage>
        <taxon>Bacteria</taxon>
        <taxon>Pseudomonadati</taxon>
        <taxon>Pseudomonadota</taxon>
        <taxon>Gammaproteobacteria</taxon>
        <taxon>Oceanospirillales</taxon>
        <taxon>Halomonadaceae</taxon>
        <taxon>Halotalea</taxon>
    </lineage>
</organism>
<dbReference type="EMBL" id="CP015243">
    <property type="protein sequence ID" value="ANF58221.1"/>
    <property type="molecule type" value="Genomic_DNA"/>
</dbReference>
<dbReference type="GO" id="GO:0005886">
    <property type="term" value="C:plasma membrane"/>
    <property type="evidence" value="ECO:0007669"/>
    <property type="project" value="InterPro"/>
</dbReference>
<dbReference type="InterPro" id="IPR007452">
    <property type="entry name" value="TamB_C"/>
</dbReference>
<dbReference type="GO" id="GO:0009306">
    <property type="term" value="P:protein secretion"/>
    <property type="evidence" value="ECO:0007669"/>
    <property type="project" value="InterPro"/>
</dbReference>
<proteinExistence type="predicted"/>
<keyword evidence="4" id="KW-0472">Membrane</keyword>
<dbReference type="STRING" id="376489.A5892_12705"/>
<comment type="subcellular location">
    <subcellularLocation>
        <location evidence="1">Membrane</location>
        <topology evidence="1">Single-pass membrane protein</topology>
    </subcellularLocation>
</comment>
<evidence type="ECO:0000256" key="1">
    <source>
        <dbReference type="ARBA" id="ARBA00004167"/>
    </source>
</evidence>
<keyword evidence="7" id="KW-1185">Reference proteome</keyword>
<dbReference type="Proteomes" id="UP000077875">
    <property type="component" value="Chromosome"/>
</dbReference>
<name>A0A172YG17_9GAMM</name>
<dbReference type="PANTHER" id="PTHR36985:SF1">
    <property type="entry name" value="TRANSLOCATION AND ASSEMBLY MODULE SUBUNIT TAMB"/>
    <property type="match status" value="1"/>
</dbReference>
<dbReference type="PANTHER" id="PTHR36985">
    <property type="entry name" value="TRANSLOCATION AND ASSEMBLY MODULE SUBUNIT TAMB"/>
    <property type="match status" value="1"/>
</dbReference>
<gene>
    <name evidence="6" type="ORF">A5892_12705</name>
</gene>
<evidence type="ECO:0000313" key="7">
    <source>
        <dbReference type="Proteomes" id="UP000077875"/>
    </source>
</evidence>
<accession>A0A172YG17</accession>
<keyword evidence="3" id="KW-1133">Transmembrane helix</keyword>
<evidence type="ECO:0000256" key="4">
    <source>
        <dbReference type="ARBA" id="ARBA00023136"/>
    </source>
</evidence>
<dbReference type="Pfam" id="PF04357">
    <property type="entry name" value="TamB"/>
    <property type="match status" value="1"/>
</dbReference>
<dbReference type="GO" id="GO:0097347">
    <property type="term" value="C:TAM protein secretion complex"/>
    <property type="evidence" value="ECO:0007669"/>
    <property type="project" value="TreeGrafter"/>
</dbReference>
<dbReference type="RefSeq" id="WP_064123121.1">
    <property type="nucleotide sequence ID" value="NZ_CP015243.1"/>
</dbReference>
<sequence length="1329" mass="141591">MLFPRLLFWLALWLVALVMLLAGLALSPWGTAWLLGQAQSRGLISYSSVEGAPLDTLVLHDVALDAAGVQLEARRLELSWSSDCLLRGRLCIERLASDGLHVRLPAAGAEQSESESAPLERISTPLPIELRELVLDDFSLETEAGLELAWQHFESSASFEGSRFSLGETRLVSPRLRLFDAAEEPAAIEAPSLESDVDIAAALAVVAAPAVAPGSVLGADGAPIANPLAALSATPLDDPQARITLARIELPVDVQAPLLEVTDFRLEGEPALVLDRIDLALHAEGSSVRLERLALQGPELEAELAFELEMSGDYPLSLDLSARSELAPLQGESVELRLRGSLAALEVDMNADGPVAARLDAGADLLDQQLPFELALRSPRLDWPLPGMPGEDESGAPVTRYQVEELALDLDGSLAGYRLDISGRASGDELQPLDLSLVGEGDFERFGWSVLQVVSGGGRIESQGEVRWAPTISLDTELTLHQLRPERFTPAVNGLLNGSARLAFQQQADQRWALQVPNLAIDGQLMNQPLSLAGRLDGDSSMRWNIERLDLRQGPNRVTASGVVDQRLALNAHIDAPNLGGLLPELGGRLAGQLRVSGTLEQPQGSVTLNGEQLRYGDNHIARLALEGRSDGLEDPRFELRLDASDALAGGQALARLGLSLEGRLSDHRLSLELSGGQDALVNSASLALRGGLDQANNRYRGQLSSLEADLEQGGELSLDSPLGFVANLDAASATVEPFCLSRREGGRLCLTERMTASAASGSAALRLSELPLEAANPWMPEPWQVAGEAGGDVRAQWSNGGQRWNVDARLDGDLQISGEDAAGESFSIPALSLGVGLEASPAQADLTLDARLRDAGQLRLEARVIDPLDSRQLGGRLQVEGLDFSPYRALVAGLDTLEGRLDGDVTISGDLEQPRFNGQLVVSGVRAGGEQLPVTLDDARVALRLEGDHGVLDGYISSNQARWTLGGEANWPTTGDWRATLALRGADSPLEVAALGYGRVRVAPSIDVLATPQRLDISGRVTIPWARIEVAQLPASAQAPSSDEVIVTREEAERIDASIDRALAAQAEGEEYQWADASALEEAGIDLNLNVQVVMGDDVRLSAYGLNSRLAGAINVRQSGGALQLFGSISLQEGRFASFGQNLLINRGEVIFSGPPSLPRLDFEAIRSPDTIEDDVTAGIRVTGNADAPQLSIFSDPSMNETTALSYLLRGRAPDAEGDDNALASALIGLSVSQSGRAIGSLGETFGIQDLSLDTAGSGDTSQVVVSGYIFPDLRVSYGVGMFTSLAELTLRYRLMQNLYLQAVSGGYQALDLLYTFSFGRTPDPQSE</sequence>
<protein>
    <recommendedName>
        <fullName evidence="5">Translocation and assembly module TamB C-terminal domain-containing protein</fullName>
    </recommendedName>
</protein>
<evidence type="ECO:0000256" key="3">
    <source>
        <dbReference type="ARBA" id="ARBA00022989"/>
    </source>
</evidence>
<evidence type="ECO:0000313" key="6">
    <source>
        <dbReference type="EMBL" id="ANF58221.1"/>
    </source>
</evidence>
<feature type="domain" description="Translocation and assembly module TamB C-terminal" evidence="5">
    <location>
        <begin position="960"/>
        <end position="1320"/>
    </location>
</feature>